<dbReference type="EMBL" id="CCKQ01002568">
    <property type="protein sequence ID" value="CDW73673.1"/>
    <property type="molecule type" value="Genomic_DNA"/>
</dbReference>
<dbReference type="Proteomes" id="UP000039865">
    <property type="component" value="Unassembled WGS sequence"/>
</dbReference>
<name>A0A077ZYR3_STYLE</name>
<evidence type="ECO:0000313" key="1">
    <source>
        <dbReference type="EMBL" id="CDW73673.1"/>
    </source>
</evidence>
<evidence type="ECO:0000313" key="2">
    <source>
        <dbReference type="Proteomes" id="UP000039865"/>
    </source>
</evidence>
<sequence>MSHKHRLWKEIWRYDTKECCTKSLEVYLKENPPRDKSVPGPAAYEPKTQYVERAAAAFSMRPMTTYASIFNDPTRPFPGPGTYDSQNEVKNGFCLNSRYKSPGSAVISKTGKRFEMKDMRRSMDIPGPGTYDGNTTYYKVKKNYGQTVFGKQRRLEELQEIKKNFPGPGTYRVQSEFGFYDPADTINTSNSFMGRRSQMQTEKQD</sequence>
<dbReference type="Pfam" id="PF07004">
    <property type="entry name" value="SHIPPO-rpt"/>
    <property type="match status" value="4"/>
</dbReference>
<gene>
    <name evidence="1" type="primary">Contig16338.g17405</name>
    <name evidence="1" type="ORF">STYLEM_2657</name>
</gene>
<dbReference type="InterPro" id="IPR010736">
    <property type="entry name" value="SHIPPO-rpt"/>
</dbReference>
<protein>
    <submittedName>
        <fullName evidence="1">Uncharacterized protein</fullName>
    </submittedName>
</protein>
<dbReference type="AlphaFoldDB" id="A0A077ZYR3"/>
<keyword evidence="2" id="KW-1185">Reference proteome</keyword>
<proteinExistence type="predicted"/>
<dbReference type="InParanoid" id="A0A077ZYR3"/>
<dbReference type="OrthoDB" id="406368at2759"/>
<organism evidence="1 2">
    <name type="scientific">Stylonychia lemnae</name>
    <name type="common">Ciliate</name>
    <dbReference type="NCBI Taxonomy" id="5949"/>
    <lineage>
        <taxon>Eukaryota</taxon>
        <taxon>Sar</taxon>
        <taxon>Alveolata</taxon>
        <taxon>Ciliophora</taxon>
        <taxon>Intramacronucleata</taxon>
        <taxon>Spirotrichea</taxon>
        <taxon>Stichotrichia</taxon>
        <taxon>Sporadotrichida</taxon>
        <taxon>Oxytrichidae</taxon>
        <taxon>Stylonychinae</taxon>
        <taxon>Stylonychia</taxon>
    </lineage>
</organism>
<reference evidence="1 2" key="1">
    <citation type="submission" date="2014-06" db="EMBL/GenBank/DDBJ databases">
        <authorList>
            <person name="Swart Estienne"/>
        </authorList>
    </citation>
    <scope>NUCLEOTIDE SEQUENCE [LARGE SCALE GENOMIC DNA]</scope>
    <source>
        <strain evidence="1 2">130c</strain>
    </source>
</reference>
<accession>A0A077ZYR3</accession>